<dbReference type="Gene3D" id="3.40.630.30">
    <property type="match status" value="1"/>
</dbReference>
<dbReference type="PROSITE" id="PS51186">
    <property type="entry name" value="GNAT"/>
    <property type="match status" value="1"/>
</dbReference>
<dbReference type="InterPro" id="IPR000182">
    <property type="entry name" value="GNAT_dom"/>
</dbReference>
<dbReference type="Proteomes" id="UP000278162">
    <property type="component" value="Unassembled WGS sequence"/>
</dbReference>
<evidence type="ECO:0000256" key="2">
    <source>
        <dbReference type="ARBA" id="ARBA00023315"/>
    </source>
</evidence>
<comment type="caution">
    <text evidence="4">The sequence shown here is derived from an EMBL/GenBank/DDBJ whole genome shotgun (WGS) entry which is preliminary data.</text>
</comment>
<sequence>MERSCTTYYLEMVSASELKEKTQPHELRIIECEVPQAEFNRFLYKLVGTPWEWGDLDTWGISDWQALIEQDCHRTWVAYYRGAIAGYYELYRPDGSNAEIRYFGLAPQFLGCGFGGALLSHAVRAAWEWSGTERVWVHTCTFDHPAALLNYQARGFRIFKQEEVVEASQ</sequence>
<dbReference type="GO" id="GO:0016747">
    <property type="term" value="F:acyltransferase activity, transferring groups other than amino-acyl groups"/>
    <property type="evidence" value="ECO:0007669"/>
    <property type="project" value="InterPro"/>
</dbReference>
<dbReference type="AlphaFoldDB" id="A0A3M8T8V7"/>
<dbReference type="CDD" id="cd04301">
    <property type="entry name" value="NAT_SF"/>
    <property type="match status" value="1"/>
</dbReference>
<keyword evidence="2" id="KW-0012">Acyltransferase</keyword>
<organism evidence="4 5">
    <name type="scientific">Pseudomonas putida</name>
    <name type="common">Arthrobacter siderocapsulatus</name>
    <dbReference type="NCBI Taxonomy" id="303"/>
    <lineage>
        <taxon>Bacteria</taxon>
        <taxon>Pseudomonadati</taxon>
        <taxon>Pseudomonadota</taxon>
        <taxon>Gammaproteobacteria</taxon>
        <taxon>Pseudomonadales</taxon>
        <taxon>Pseudomonadaceae</taxon>
        <taxon>Pseudomonas</taxon>
    </lineage>
</organism>
<evidence type="ECO:0000256" key="1">
    <source>
        <dbReference type="ARBA" id="ARBA00022679"/>
    </source>
</evidence>
<dbReference type="InterPro" id="IPR016181">
    <property type="entry name" value="Acyl_CoA_acyltransferase"/>
</dbReference>
<accession>A0A3M8T8V7</accession>
<evidence type="ECO:0000313" key="4">
    <source>
        <dbReference type="EMBL" id="RNF89563.1"/>
    </source>
</evidence>
<dbReference type="Pfam" id="PF00583">
    <property type="entry name" value="Acetyltransf_1"/>
    <property type="match status" value="1"/>
</dbReference>
<reference evidence="4 5" key="1">
    <citation type="submission" date="2018-10" db="EMBL/GenBank/DDBJ databases">
        <title>An outbreak of IMP-63 producing strain in France.</title>
        <authorList>
            <person name="Bour M."/>
            <person name="Liapis E."/>
            <person name="Plesiat P."/>
        </authorList>
    </citation>
    <scope>NUCLEOTIDE SEQUENCE [LARGE SCALE GENOMIC DNA]</scope>
    <source>
        <strain evidence="4 5">12917</strain>
    </source>
</reference>
<evidence type="ECO:0000313" key="5">
    <source>
        <dbReference type="Proteomes" id="UP000278162"/>
    </source>
</evidence>
<keyword evidence="1 4" id="KW-0808">Transferase</keyword>
<proteinExistence type="predicted"/>
<dbReference type="EMBL" id="RJAI01000026">
    <property type="protein sequence ID" value="RNF89563.1"/>
    <property type="molecule type" value="Genomic_DNA"/>
</dbReference>
<dbReference type="SUPFAM" id="SSF55729">
    <property type="entry name" value="Acyl-CoA N-acyltransferases (Nat)"/>
    <property type="match status" value="1"/>
</dbReference>
<name>A0A3M8T8V7_PSEPU</name>
<protein>
    <submittedName>
        <fullName evidence="4">GNAT family N-acetyltransferase</fullName>
    </submittedName>
</protein>
<dbReference type="RefSeq" id="WP_123084355.1">
    <property type="nucleotide sequence ID" value="NZ_RJAI01000026.1"/>
</dbReference>
<feature type="domain" description="N-acetyltransferase" evidence="3">
    <location>
        <begin position="30"/>
        <end position="169"/>
    </location>
</feature>
<gene>
    <name evidence="4" type="ORF">EFK07_11330</name>
</gene>
<dbReference type="InterPro" id="IPR050832">
    <property type="entry name" value="Bact_Acetyltransf"/>
</dbReference>
<dbReference type="PANTHER" id="PTHR43877">
    <property type="entry name" value="AMINOALKYLPHOSPHONATE N-ACETYLTRANSFERASE-RELATED-RELATED"/>
    <property type="match status" value="1"/>
</dbReference>
<evidence type="ECO:0000259" key="3">
    <source>
        <dbReference type="PROSITE" id="PS51186"/>
    </source>
</evidence>